<dbReference type="OrthoDB" id="147796at2157"/>
<sequence precursor="true">MRADDDSAQMLLIAGFAIGVGIVVFTVMLNNVIYASNMASDSSIETSSFEIGNLLALTSQAYEDSYKSAMNSGTFDSNEFINYISSYENQLVKMFAFSGTSLTIENSSLIESHFSKNGMVNGVANWTLISNVNLTDTFMLEIPDAGTLFNNSSCLRIEAVETSGNMLWAMDIYDSRGNVNVKVMDSNSTLSTATSASGYTYLNVTGNYINGTSYFNFHFNDLTYSHNYQINVINGTAGEGMFSIAGNLADGHSFNIARHAVVLANITVVSFDKEMFISYPIPVPGGRT</sequence>
<gene>
    <name evidence="2" type="ordered locus">Metho_0063</name>
</gene>
<dbReference type="STRING" id="867904.Metho_0063"/>
<evidence type="ECO:0000313" key="3">
    <source>
        <dbReference type="Proteomes" id="UP000010866"/>
    </source>
</evidence>
<protein>
    <submittedName>
        <fullName evidence="2">Uncharacterized protein</fullName>
    </submittedName>
</protein>
<dbReference type="KEGG" id="mhz:Metho_0063"/>
<organism evidence="2 3">
    <name type="scientific">Methanomethylovorans hollandica (strain DSM 15978 / NBRC 107637 / DMS1)</name>
    <dbReference type="NCBI Taxonomy" id="867904"/>
    <lineage>
        <taxon>Archaea</taxon>
        <taxon>Methanobacteriati</taxon>
        <taxon>Methanobacteriota</taxon>
        <taxon>Stenosarchaea group</taxon>
        <taxon>Methanomicrobia</taxon>
        <taxon>Methanosarcinales</taxon>
        <taxon>Methanosarcinaceae</taxon>
        <taxon>Methanomethylovorans</taxon>
    </lineage>
</organism>
<dbReference type="EMBL" id="CP003362">
    <property type="protein sequence ID" value="AGB48360.1"/>
    <property type="molecule type" value="Genomic_DNA"/>
</dbReference>
<proteinExistence type="predicted"/>
<accession>L0KUK5</accession>
<keyword evidence="3" id="KW-1185">Reference proteome</keyword>
<dbReference type="Proteomes" id="UP000010866">
    <property type="component" value="Chromosome"/>
</dbReference>
<dbReference type="HOGENOM" id="CLU_978654_0_0_2"/>
<evidence type="ECO:0000256" key="1">
    <source>
        <dbReference type="SAM" id="Phobius"/>
    </source>
</evidence>
<evidence type="ECO:0000313" key="2">
    <source>
        <dbReference type="EMBL" id="AGB48360.1"/>
    </source>
</evidence>
<dbReference type="GeneID" id="14407843"/>
<keyword evidence="1" id="KW-0472">Membrane</keyword>
<reference evidence="3" key="1">
    <citation type="submission" date="2012-02" db="EMBL/GenBank/DDBJ databases">
        <title>Complete sequence of chromosome of Methanomethylovorans hollandica DSM 15978.</title>
        <authorList>
            <person name="Lucas S."/>
            <person name="Copeland A."/>
            <person name="Lapidus A."/>
            <person name="Glavina del Rio T."/>
            <person name="Dalin E."/>
            <person name="Tice H."/>
            <person name="Bruce D."/>
            <person name="Goodwin L."/>
            <person name="Pitluck S."/>
            <person name="Peters L."/>
            <person name="Mikhailova N."/>
            <person name="Held B."/>
            <person name="Kyrpides N."/>
            <person name="Mavromatis K."/>
            <person name="Ivanova N."/>
            <person name="Brettin T."/>
            <person name="Detter J.C."/>
            <person name="Han C."/>
            <person name="Larimer F."/>
            <person name="Land M."/>
            <person name="Hauser L."/>
            <person name="Markowitz V."/>
            <person name="Cheng J.-F."/>
            <person name="Hugenholtz P."/>
            <person name="Woyke T."/>
            <person name="Wu D."/>
            <person name="Spring S."/>
            <person name="Schroeder M."/>
            <person name="Brambilla E."/>
            <person name="Klenk H.-P."/>
            <person name="Eisen J.A."/>
        </authorList>
    </citation>
    <scope>NUCLEOTIDE SEQUENCE [LARGE SCALE GENOMIC DNA]</scope>
    <source>
        <strain evidence="3">DSM 15978 / NBRC 107637 / DMS1</strain>
    </source>
</reference>
<dbReference type="AlphaFoldDB" id="L0KUK5"/>
<keyword evidence="1" id="KW-0812">Transmembrane</keyword>
<keyword evidence="1" id="KW-1133">Transmembrane helix</keyword>
<feature type="transmembrane region" description="Helical" evidence="1">
    <location>
        <begin position="12"/>
        <end position="34"/>
    </location>
</feature>
<dbReference type="RefSeq" id="WP_015323529.1">
    <property type="nucleotide sequence ID" value="NC_019977.1"/>
</dbReference>
<name>L0KUK5_METHD</name>